<keyword evidence="3" id="KW-1185">Reference proteome</keyword>
<comment type="caution">
    <text evidence="2">The sequence shown here is derived from an EMBL/GenBank/DDBJ whole genome shotgun (WGS) entry which is preliminary data.</text>
</comment>
<gene>
    <name evidence="2" type="ORF">PENTCL1PPCAC_11380</name>
</gene>
<evidence type="ECO:0000313" key="2">
    <source>
        <dbReference type="EMBL" id="GMS89205.1"/>
    </source>
</evidence>
<dbReference type="Proteomes" id="UP001432027">
    <property type="component" value="Unassembled WGS sequence"/>
</dbReference>
<feature type="non-terminal residue" evidence="2">
    <location>
        <position position="89"/>
    </location>
</feature>
<evidence type="ECO:0000256" key="1">
    <source>
        <dbReference type="SAM" id="MobiDB-lite"/>
    </source>
</evidence>
<feature type="non-terminal residue" evidence="2">
    <location>
        <position position="1"/>
    </location>
</feature>
<name>A0AAV5TA07_9BILA</name>
<organism evidence="2 3">
    <name type="scientific">Pristionchus entomophagus</name>
    <dbReference type="NCBI Taxonomy" id="358040"/>
    <lineage>
        <taxon>Eukaryota</taxon>
        <taxon>Metazoa</taxon>
        <taxon>Ecdysozoa</taxon>
        <taxon>Nematoda</taxon>
        <taxon>Chromadorea</taxon>
        <taxon>Rhabditida</taxon>
        <taxon>Rhabditina</taxon>
        <taxon>Diplogasteromorpha</taxon>
        <taxon>Diplogasteroidea</taxon>
        <taxon>Neodiplogasteridae</taxon>
        <taxon>Pristionchus</taxon>
    </lineage>
</organism>
<accession>A0AAV5TA07</accession>
<dbReference type="AlphaFoldDB" id="A0AAV5TA07"/>
<reference evidence="2" key="1">
    <citation type="submission" date="2023-10" db="EMBL/GenBank/DDBJ databases">
        <title>Genome assembly of Pristionchus species.</title>
        <authorList>
            <person name="Yoshida K."/>
            <person name="Sommer R.J."/>
        </authorList>
    </citation>
    <scope>NUCLEOTIDE SEQUENCE</scope>
    <source>
        <strain evidence="2">RS0144</strain>
    </source>
</reference>
<protein>
    <submittedName>
        <fullName evidence="2">Uncharacterized protein</fullName>
    </submittedName>
</protein>
<evidence type="ECO:0000313" key="3">
    <source>
        <dbReference type="Proteomes" id="UP001432027"/>
    </source>
</evidence>
<feature type="region of interest" description="Disordered" evidence="1">
    <location>
        <begin position="64"/>
        <end position="89"/>
    </location>
</feature>
<proteinExistence type="predicted"/>
<dbReference type="EMBL" id="BTSX01000003">
    <property type="protein sequence ID" value="GMS89205.1"/>
    <property type="molecule type" value="Genomic_DNA"/>
</dbReference>
<feature type="compositionally biased region" description="Basic and acidic residues" evidence="1">
    <location>
        <begin position="77"/>
        <end position="89"/>
    </location>
</feature>
<sequence>ITIHLISHSLRSRRTCDGHIDLLRRSSRFIVCHTRELSVLSQSLTLQSDERRLLTGIHWTASQSPCDGRKRISSSDIARDDEWSQRGHS</sequence>